<dbReference type="Gene3D" id="2.60.40.10">
    <property type="entry name" value="Immunoglobulins"/>
    <property type="match status" value="1"/>
</dbReference>
<evidence type="ECO:0000256" key="1">
    <source>
        <dbReference type="SAM" id="MobiDB-lite"/>
    </source>
</evidence>
<dbReference type="KEGG" id="sbro:GQF42_05055"/>
<keyword evidence="3" id="KW-0732">Signal</keyword>
<organism evidence="4 5">
    <name type="scientific">Streptomyces broussonetiae</name>
    <dbReference type="NCBI Taxonomy" id="2686304"/>
    <lineage>
        <taxon>Bacteria</taxon>
        <taxon>Bacillati</taxon>
        <taxon>Actinomycetota</taxon>
        <taxon>Actinomycetes</taxon>
        <taxon>Kitasatosporales</taxon>
        <taxon>Streptomycetaceae</taxon>
        <taxon>Streptomyces</taxon>
    </lineage>
</organism>
<sequence length="424" mass="41819">MRSALRPTAACVAAAAIGIGVPVFAVPVAHADEASPDLVVSALPSAAPKPGEVYDRSVTVTNKGTAPAHGFTFRIRLTRGLDFPQHADGCVYSTIADQVRQALCKVDTVIDPGASVTAPVRFKALPKALMEAVEYGTSPTGETPTGGFDDSYRRLALTADSTADLLAQGDLAEGGPGSRVTVTATLRNDGPGWIRQQEGDDQPALKVRIPSGTVAVEVPADCAPFGTDGPTGPSAPGHSTYVCAPADHTIDADQFLDYGFVLRIAKNAKDTRGEVTVSSVHGVRPAFDKNPANDTAYLNVDVTGGGEPGTGTSGGTTTGGGSGAGGSGTGGRGNDPHGRTTGGSGATGTTGTTGGTGTSGGTGTAGSASGTAGSASDTSGTAGSDGILAATGSDGMPLLAGAAVGATAIGGLALWAVRRRTTGK</sequence>
<evidence type="ECO:0000313" key="5">
    <source>
        <dbReference type="Proteomes" id="UP000436138"/>
    </source>
</evidence>
<dbReference type="AlphaFoldDB" id="A0A6I6N3A2"/>
<dbReference type="EMBL" id="CP047020">
    <property type="protein sequence ID" value="QHA02736.1"/>
    <property type="molecule type" value="Genomic_DNA"/>
</dbReference>
<feature type="transmembrane region" description="Helical" evidence="2">
    <location>
        <begin position="398"/>
        <end position="417"/>
    </location>
</feature>
<evidence type="ECO:0000256" key="3">
    <source>
        <dbReference type="SAM" id="SignalP"/>
    </source>
</evidence>
<feature type="signal peptide" evidence="3">
    <location>
        <begin position="1"/>
        <end position="25"/>
    </location>
</feature>
<dbReference type="GO" id="GO:0005975">
    <property type="term" value="P:carbohydrate metabolic process"/>
    <property type="evidence" value="ECO:0007669"/>
    <property type="project" value="UniProtKB-ARBA"/>
</dbReference>
<keyword evidence="2" id="KW-1133">Transmembrane helix</keyword>
<dbReference type="RefSeq" id="WP_158918028.1">
    <property type="nucleotide sequence ID" value="NZ_CP047020.1"/>
</dbReference>
<reference evidence="4 5" key="1">
    <citation type="submission" date="2019-12" db="EMBL/GenBank/DDBJ databases">
        <title>Streptomyces sp. strain T44 isolated from rhizosphere soil of Broussonetia papyrifera.</title>
        <authorList>
            <person name="Mo P."/>
        </authorList>
    </citation>
    <scope>NUCLEOTIDE SEQUENCE [LARGE SCALE GENOMIC DNA]</scope>
    <source>
        <strain evidence="4 5">T44</strain>
    </source>
</reference>
<gene>
    <name evidence="4" type="ORF">GQF42_05055</name>
</gene>
<accession>A0A6I6N3A2</accession>
<evidence type="ECO:0000256" key="2">
    <source>
        <dbReference type="SAM" id="Phobius"/>
    </source>
</evidence>
<keyword evidence="5" id="KW-1185">Reference proteome</keyword>
<feature type="compositionally biased region" description="Gly residues" evidence="1">
    <location>
        <begin position="340"/>
        <end position="364"/>
    </location>
</feature>
<feature type="chain" id="PRO_5038444436" description="LPXTG cell wall anchor domain-containing protein" evidence="3">
    <location>
        <begin position="26"/>
        <end position="424"/>
    </location>
</feature>
<feature type="region of interest" description="Disordered" evidence="1">
    <location>
        <begin position="288"/>
        <end position="382"/>
    </location>
</feature>
<feature type="compositionally biased region" description="Low complexity" evidence="1">
    <location>
        <begin position="365"/>
        <end position="382"/>
    </location>
</feature>
<keyword evidence="2" id="KW-0472">Membrane</keyword>
<proteinExistence type="predicted"/>
<dbReference type="InterPro" id="IPR013783">
    <property type="entry name" value="Ig-like_fold"/>
</dbReference>
<name>A0A6I6N3A2_9ACTN</name>
<keyword evidence="2" id="KW-0812">Transmembrane</keyword>
<dbReference type="Proteomes" id="UP000436138">
    <property type="component" value="Chromosome"/>
</dbReference>
<evidence type="ECO:0008006" key="6">
    <source>
        <dbReference type="Google" id="ProtNLM"/>
    </source>
</evidence>
<protein>
    <recommendedName>
        <fullName evidence="6">LPXTG cell wall anchor domain-containing protein</fullName>
    </recommendedName>
</protein>
<feature type="compositionally biased region" description="Gly residues" evidence="1">
    <location>
        <begin position="303"/>
        <end position="333"/>
    </location>
</feature>
<evidence type="ECO:0000313" key="4">
    <source>
        <dbReference type="EMBL" id="QHA02736.1"/>
    </source>
</evidence>